<evidence type="ECO:0000313" key="5">
    <source>
        <dbReference type="Proteomes" id="UP000326302"/>
    </source>
</evidence>
<dbReference type="EMBL" id="QJOW01000001">
    <property type="protein sequence ID" value="KAB7518074.1"/>
    <property type="molecule type" value="Genomic_DNA"/>
</dbReference>
<dbReference type="EMBL" id="QKKZ01000002">
    <property type="protein sequence ID" value="KAB7514764.1"/>
    <property type="molecule type" value="Genomic_DNA"/>
</dbReference>
<dbReference type="AlphaFoldDB" id="A0A5N5UH85"/>
<comment type="caution">
    <text evidence="2">The sequence shown here is derived from an EMBL/GenBank/DDBJ whole genome shotgun (WGS) entry which is preliminary data.</text>
</comment>
<dbReference type="EMBL" id="QMDY01000002">
    <property type="protein sequence ID" value="KAB7519350.1"/>
    <property type="molecule type" value="Genomic_DNA"/>
</dbReference>
<proteinExistence type="predicted"/>
<accession>A0A5N5U850</accession>
<organism evidence="2 5">
    <name type="scientific">Halosegnis rubeus</name>
    <dbReference type="NCBI Taxonomy" id="2212850"/>
    <lineage>
        <taxon>Archaea</taxon>
        <taxon>Methanobacteriati</taxon>
        <taxon>Methanobacteriota</taxon>
        <taxon>Stenosarchaea group</taxon>
        <taxon>Halobacteria</taxon>
        <taxon>Halobacteriales</taxon>
        <taxon>Natronomonadaceae</taxon>
        <taxon>Halosegnis</taxon>
    </lineage>
</organism>
<evidence type="ECO:0000313" key="2">
    <source>
        <dbReference type="EMBL" id="KAB7518074.1"/>
    </source>
</evidence>
<evidence type="ECO:0000313" key="3">
    <source>
        <dbReference type="EMBL" id="KAB7519350.1"/>
    </source>
</evidence>
<evidence type="ECO:0000313" key="4">
    <source>
        <dbReference type="Proteomes" id="UP000326207"/>
    </source>
</evidence>
<reference evidence="4 5" key="1">
    <citation type="submission" date="2019-10" db="EMBL/GenBank/DDBJ databases">
        <title>Unraveling microbial dark matter from salterns through culturing: the case of the genus Halosegnis.</title>
        <authorList>
            <person name="Duran-Viseras A."/>
            <person name="Andrei A.-S."/>
            <person name="Vera-Gargallo B."/>
            <person name="Ghai R."/>
            <person name="Sanchez-Porro C."/>
            <person name="Ventosa A."/>
        </authorList>
    </citation>
    <scope>NUCLEOTIDE SEQUENCE [LARGE SCALE GENOMIC DNA]</scope>
    <source>
        <strain evidence="2 5">F17-44</strain>
        <strain evidence="1 6">F18-79</strain>
        <strain evidence="3 4">F19-13</strain>
    </source>
</reference>
<dbReference type="OrthoDB" id="241167at2157"/>
<dbReference type="Proteomes" id="UP000326865">
    <property type="component" value="Unassembled WGS sequence"/>
</dbReference>
<sequence length="146" mass="15651">MAGATARERVTARLVQLRGSYENFDIQQTTVSVSPETFADITGDEETVLAEVHVENGDGDRLLIDGPTGWHAPSTTVSTGQSLGETVRDTVARQTGVVPDIQALERAAIVALGCEASDDEAYQLQLQFSAIPERGEPRSPAAWRSP</sequence>
<protein>
    <submittedName>
        <fullName evidence="2">Uncharacterized protein</fullName>
    </submittedName>
</protein>
<accession>A0A5N5UKQ8</accession>
<gene>
    <name evidence="1" type="ORF">DM867_06520</name>
    <name evidence="2" type="ORF">DMP03_01530</name>
    <name evidence="3" type="ORF">DP108_04395</name>
</gene>
<dbReference type="RefSeq" id="WP_152118974.1">
    <property type="nucleotide sequence ID" value="NZ_QJOW01000001.1"/>
</dbReference>
<dbReference type="Proteomes" id="UP000326207">
    <property type="component" value="Unassembled WGS sequence"/>
</dbReference>
<evidence type="ECO:0000313" key="6">
    <source>
        <dbReference type="Proteomes" id="UP000326865"/>
    </source>
</evidence>
<keyword evidence="6" id="KW-1185">Reference proteome</keyword>
<accession>A0A5N5UH85</accession>
<name>A0A5N5UH85_9EURY</name>
<dbReference type="Proteomes" id="UP000326302">
    <property type="component" value="Unassembled WGS sequence"/>
</dbReference>
<evidence type="ECO:0000313" key="1">
    <source>
        <dbReference type="EMBL" id="KAB7514764.1"/>
    </source>
</evidence>